<feature type="transmembrane region" description="Helical" evidence="6">
    <location>
        <begin position="82"/>
        <end position="101"/>
    </location>
</feature>
<dbReference type="STRING" id="29088.A0A2Y9GNR6"/>
<keyword evidence="4 6" id="KW-1133">Transmembrane helix</keyword>
<gene>
    <name evidence="8" type="primary">MS4A3</name>
</gene>
<keyword evidence="7" id="KW-1185">Reference proteome</keyword>
<dbReference type="AlphaFoldDB" id="A0A2Y9GNR6"/>
<accession>A0A2Y9GNR6</accession>
<dbReference type="Pfam" id="PF04103">
    <property type="entry name" value="CD20"/>
    <property type="match status" value="1"/>
</dbReference>
<proteinExistence type="inferred from homology"/>
<dbReference type="InterPro" id="IPR007237">
    <property type="entry name" value="CD20-like"/>
</dbReference>
<evidence type="ECO:0000256" key="4">
    <source>
        <dbReference type="ARBA" id="ARBA00022989"/>
    </source>
</evidence>
<protein>
    <submittedName>
        <fullName evidence="8">Membrane-spanning 4-domains subfamily A member 3</fullName>
    </submittedName>
</protein>
<evidence type="ECO:0000256" key="6">
    <source>
        <dbReference type="SAM" id="Phobius"/>
    </source>
</evidence>
<evidence type="ECO:0000256" key="5">
    <source>
        <dbReference type="ARBA" id="ARBA00023136"/>
    </source>
</evidence>
<dbReference type="PANTHER" id="PTHR23320">
    <property type="entry name" value="MEMBRANE-SPANNING 4-DOMAINS SUBFAMILY A MS4A -RELATED"/>
    <property type="match status" value="1"/>
</dbReference>
<evidence type="ECO:0000313" key="8">
    <source>
        <dbReference type="RefSeq" id="XP_021540913.2"/>
    </source>
</evidence>
<keyword evidence="3 6" id="KW-0812">Transmembrane</keyword>
<comment type="similarity">
    <text evidence="2">Belongs to the MS4A family.</text>
</comment>
<dbReference type="KEGG" id="nsu:110576165"/>
<keyword evidence="5 6" id="KW-0472">Membrane</keyword>
<dbReference type="PANTHER" id="PTHR23320:SF74">
    <property type="entry name" value="MEMBRANE-SPANNING 4-DOMAINS SUBFAMILY A MEMBER 3"/>
    <property type="match status" value="1"/>
</dbReference>
<feature type="transmembrane region" description="Helical" evidence="6">
    <location>
        <begin position="50"/>
        <end position="70"/>
    </location>
</feature>
<comment type="subcellular location">
    <subcellularLocation>
        <location evidence="1">Membrane</location>
        <topology evidence="1">Multi-pass membrane protein</topology>
    </subcellularLocation>
</comment>
<evidence type="ECO:0000313" key="7">
    <source>
        <dbReference type="Proteomes" id="UP000248481"/>
    </source>
</evidence>
<dbReference type="RefSeq" id="XP_021540913.2">
    <property type="nucleotide sequence ID" value="XM_021685238.2"/>
</dbReference>
<dbReference type="GO" id="GO:0005886">
    <property type="term" value="C:plasma membrane"/>
    <property type="evidence" value="ECO:0007669"/>
    <property type="project" value="TreeGrafter"/>
</dbReference>
<evidence type="ECO:0000256" key="3">
    <source>
        <dbReference type="ARBA" id="ARBA00022692"/>
    </source>
</evidence>
<organism evidence="7 8">
    <name type="scientific">Neomonachus schauinslandi</name>
    <name type="common">Hawaiian monk seal</name>
    <name type="synonym">Monachus schauinslandi</name>
    <dbReference type="NCBI Taxonomy" id="29088"/>
    <lineage>
        <taxon>Eukaryota</taxon>
        <taxon>Metazoa</taxon>
        <taxon>Chordata</taxon>
        <taxon>Craniata</taxon>
        <taxon>Vertebrata</taxon>
        <taxon>Euteleostomi</taxon>
        <taxon>Mammalia</taxon>
        <taxon>Eutheria</taxon>
        <taxon>Laurasiatheria</taxon>
        <taxon>Carnivora</taxon>
        <taxon>Caniformia</taxon>
        <taxon>Pinnipedia</taxon>
        <taxon>Phocidae</taxon>
        <taxon>Monachinae</taxon>
        <taxon>Monachini</taxon>
        <taxon>Neomonachus</taxon>
    </lineage>
</organism>
<name>A0A2Y9GNR6_NEOSC</name>
<evidence type="ECO:0000256" key="2">
    <source>
        <dbReference type="ARBA" id="ARBA00009565"/>
    </source>
</evidence>
<sequence>MASQEVGNAGPGKASAGGAPASQVESVLINNSVYQPIDELQNHWKEKLQALGAIQILNGATILILGIFLGSLQNIFHLFRQFFLIFYTAYPLWGPIFFIVSGSLSVAAGRKPTRVLVQNTFGMSIASAAVALVGFVLLSISLAVNKQSLRSCESSQSQDLCIFVGIFSNGLMSLLLILTLLELCISISVSASLWCIEISRNSNKVGLFP</sequence>
<dbReference type="InterPro" id="IPR030417">
    <property type="entry name" value="MS4A"/>
</dbReference>
<dbReference type="Proteomes" id="UP000248481">
    <property type="component" value="Chromosome 11"/>
</dbReference>
<reference evidence="8" key="1">
    <citation type="submission" date="2025-08" db="UniProtKB">
        <authorList>
            <consortium name="RefSeq"/>
        </authorList>
    </citation>
    <scope>IDENTIFICATION</scope>
    <source>
        <tissue evidence="8">Blood</tissue>
    </source>
</reference>
<feature type="transmembrane region" description="Helical" evidence="6">
    <location>
        <begin position="121"/>
        <end position="140"/>
    </location>
</feature>
<evidence type="ECO:0000256" key="1">
    <source>
        <dbReference type="ARBA" id="ARBA00004141"/>
    </source>
</evidence>
<dbReference type="InParanoid" id="A0A2Y9GNR6"/>
<feature type="transmembrane region" description="Helical" evidence="6">
    <location>
        <begin position="160"/>
        <end position="181"/>
    </location>
</feature>